<keyword evidence="2" id="KW-1185">Reference proteome</keyword>
<organism evidence="1 2">
    <name type="scientific">Lojkania enalia</name>
    <dbReference type="NCBI Taxonomy" id="147567"/>
    <lineage>
        <taxon>Eukaryota</taxon>
        <taxon>Fungi</taxon>
        <taxon>Dikarya</taxon>
        <taxon>Ascomycota</taxon>
        <taxon>Pezizomycotina</taxon>
        <taxon>Dothideomycetes</taxon>
        <taxon>Pleosporomycetidae</taxon>
        <taxon>Pleosporales</taxon>
        <taxon>Pleosporales incertae sedis</taxon>
        <taxon>Lojkania</taxon>
    </lineage>
</organism>
<dbReference type="OrthoDB" id="3748578at2759"/>
<dbReference type="AlphaFoldDB" id="A0A9P4N9E1"/>
<protein>
    <submittedName>
        <fullName evidence="1">Uncharacterized protein</fullName>
    </submittedName>
</protein>
<name>A0A9P4N9E1_9PLEO</name>
<comment type="caution">
    <text evidence="1">The sequence shown here is derived from an EMBL/GenBank/DDBJ whole genome shotgun (WGS) entry which is preliminary data.</text>
</comment>
<evidence type="ECO:0000313" key="2">
    <source>
        <dbReference type="Proteomes" id="UP000800093"/>
    </source>
</evidence>
<sequence>MYTEKRAHVLELYRKEQDPEIQENCNTPIEIYICRQGRTKRSNDTLLADLGVDVEERTGTDHAPNVPYNIRDISELELIHEPLSAKSDGKSVCEATSDCVELDIFRDAARPGILVSDPSNMQRPPIGTVAEAKNGATAYDGPRKRKPIARVIKSFIISNHLPKEDNCDSYLKELTPEDASVITMIDGRSGEVGVYPARNANPSVRTKEERGIYYQ</sequence>
<accession>A0A9P4N9E1</accession>
<evidence type="ECO:0000313" key="1">
    <source>
        <dbReference type="EMBL" id="KAF2269039.1"/>
    </source>
</evidence>
<proteinExistence type="predicted"/>
<gene>
    <name evidence="1" type="ORF">CC78DRAFT_540474</name>
</gene>
<reference evidence="2" key="1">
    <citation type="journal article" date="2020" name="Stud. Mycol.">
        <title>101 Dothideomycetes genomes: A test case for predicting lifestyles and emergence of pathogens.</title>
        <authorList>
            <person name="Haridas S."/>
            <person name="Albert R."/>
            <person name="Binder M."/>
            <person name="Bloem J."/>
            <person name="LaButti K."/>
            <person name="Salamov A."/>
            <person name="Andreopoulos B."/>
            <person name="Baker S."/>
            <person name="Barry K."/>
            <person name="Bills G."/>
            <person name="Bluhm B."/>
            <person name="Cannon C."/>
            <person name="Castanera R."/>
            <person name="Culley D."/>
            <person name="Daum C."/>
            <person name="Ezra D."/>
            <person name="Gonzalez J."/>
            <person name="Henrissat B."/>
            <person name="Kuo A."/>
            <person name="Liang C."/>
            <person name="Lipzen A."/>
            <person name="Lutzoni F."/>
            <person name="Magnuson J."/>
            <person name="Mondo S."/>
            <person name="Nolan M."/>
            <person name="Ohm R."/>
            <person name="Pangilinan J."/>
            <person name="Park H.-J."/>
            <person name="Ramirez L."/>
            <person name="Alfaro M."/>
            <person name="Sun H."/>
            <person name="Tritt A."/>
            <person name="Yoshinaga Y."/>
            <person name="Zwiers L.-H."/>
            <person name="Turgeon B."/>
            <person name="Goodwin S."/>
            <person name="Spatafora J."/>
            <person name="Crous P."/>
            <person name="Grigoriev I."/>
        </authorList>
    </citation>
    <scope>NUCLEOTIDE SEQUENCE [LARGE SCALE GENOMIC DNA]</scope>
    <source>
        <strain evidence="2">CBS 304.66</strain>
    </source>
</reference>
<dbReference type="Proteomes" id="UP000800093">
    <property type="component" value="Unassembled WGS sequence"/>
</dbReference>
<dbReference type="EMBL" id="ML986584">
    <property type="protein sequence ID" value="KAF2269039.1"/>
    <property type="molecule type" value="Genomic_DNA"/>
</dbReference>